<feature type="compositionally biased region" description="Basic residues" evidence="1">
    <location>
        <begin position="825"/>
        <end position="835"/>
    </location>
</feature>
<feature type="region of interest" description="Disordered" evidence="1">
    <location>
        <begin position="1204"/>
        <end position="1234"/>
    </location>
</feature>
<reference evidence="3" key="2">
    <citation type="submission" date="2023-05" db="EMBL/GenBank/DDBJ databases">
        <authorList>
            <consortium name="Lawrence Berkeley National Laboratory"/>
            <person name="Steindorff A."/>
            <person name="Hensen N."/>
            <person name="Bonometti L."/>
            <person name="Westerberg I."/>
            <person name="Brannstrom I.O."/>
            <person name="Guillou S."/>
            <person name="Cros-Aarteil S."/>
            <person name="Calhoun S."/>
            <person name="Haridas S."/>
            <person name="Kuo A."/>
            <person name="Mondo S."/>
            <person name="Pangilinan J."/>
            <person name="Riley R."/>
            <person name="Labutti K."/>
            <person name="Andreopoulos B."/>
            <person name="Lipzen A."/>
            <person name="Chen C."/>
            <person name="Yanf M."/>
            <person name="Daum C."/>
            <person name="Ng V."/>
            <person name="Clum A."/>
            <person name="Ohm R."/>
            <person name="Martin F."/>
            <person name="Silar P."/>
            <person name="Natvig D."/>
            <person name="Lalanne C."/>
            <person name="Gautier V."/>
            <person name="Ament-Velasquez S.L."/>
            <person name="Kruys A."/>
            <person name="Hutchinson M.I."/>
            <person name="Powell A.J."/>
            <person name="Barry K."/>
            <person name="Miller A.N."/>
            <person name="Grigoriev I.V."/>
            <person name="Debuchy R."/>
            <person name="Gladieux P."/>
            <person name="Thoren M.H."/>
            <person name="Johannesson H."/>
        </authorList>
    </citation>
    <scope>NUCLEOTIDE SEQUENCE</scope>
    <source>
        <strain evidence="3">CBS 892.96</strain>
    </source>
</reference>
<dbReference type="InterPro" id="IPR018838">
    <property type="entry name" value="ZGRF1-like_N"/>
</dbReference>
<keyword evidence="4" id="KW-1185">Reference proteome</keyword>
<feature type="compositionally biased region" description="Polar residues" evidence="1">
    <location>
        <begin position="395"/>
        <end position="415"/>
    </location>
</feature>
<dbReference type="GO" id="GO:0035861">
    <property type="term" value="C:site of double-strand break"/>
    <property type="evidence" value="ECO:0007669"/>
    <property type="project" value="TreeGrafter"/>
</dbReference>
<evidence type="ECO:0000256" key="1">
    <source>
        <dbReference type="SAM" id="MobiDB-lite"/>
    </source>
</evidence>
<dbReference type="Pfam" id="PF10382">
    <property type="entry name" value="ZGRF1-like_N"/>
    <property type="match status" value="1"/>
</dbReference>
<feature type="compositionally biased region" description="Pro residues" evidence="1">
    <location>
        <begin position="913"/>
        <end position="927"/>
    </location>
</feature>
<feature type="region of interest" description="Disordered" evidence="1">
    <location>
        <begin position="228"/>
        <end position="284"/>
    </location>
</feature>
<evidence type="ECO:0000259" key="2">
    <source>
        <dbReference type="Pfam" id="PF10382"/>
    </source>
</evidence>
<feature type="region of interest" description="Disordered" evidence="1">
    <location>
        <begin position="617"/>
        <end position="874"/>
    </location>
</feature>
<feature type="compositionally biased region" description="Polar residues" evidence="1">
    <location>
        <begin position="643"/>
        <end position="658"/>
    </location>
</feature>
<reference evidence="3" key="1">
    <citation type="journal article" date="2023" name="Mol. Phylogenet. Evol.">
        <title>Genome-scale phylogeny and comparative genomics of the fungal order Sordariales.</title>
        <authorList>
            <person name="Hensen N."/>
            <person name="Bonometti L."/>
            <person name="Westerberg I."/>
            <person name="Brannstrom I.O."/>
            <person name="Guillou S."/>
            <person name="Cros-Aarteil S."/>
            <person name="Calhoun S."/>
            <person name="Haridas S."/>
            <person name="Kuo A."/>
            <person name="Mondo S."/>
            <person name="Pangilinan J."/>
            <person name="Riley R."/>
            <person name="LaButti K."/>
            <person name="Andreopoulos B."/>
            <person name="Lipzen A."/>
            <person name="Chen C."/>
            <person name="Yan M."/>
            <person name="Daum C."/>
            <person name="Ng V."/>
            <person name="Clum A."/>
            <person name="Steindorff A."/>
            <person name="Ohm R.A."/>
            <person name="Martin F."/>
            <person name="Silar P."/>
            <person name="Natvig D.O."/>
            <person name="Lalanne C."/>
            <person name="Gautier V."/>
            <person name="Ament-Velasquez S.L."/>
            <person name="Kruys A."/>
            <person name="Hutchinson M.I."/>
            <person name="Powell A.J."/>
            <person name="Barry K."/>
            <person name="Miller A.N."/>
            <person name="Grigoriev I.V."/>
            <person name="Debuchy R."/>
            <person name="Gladieux P."/>
            <person name="Hiltunen Thoren M."/>
            <person name="Johannesson H."/>
        </authorList>
    </citation>
    <scope>NUCLEOTIDE SEQUENCE</scope>
    <source>
        <strain evidence="3">CBS 892.96</strain>
    </source>
</reference>
<feature type="region of interest" description="Disordered" evidence="1">
    <location>
        <begin position="1119"/>
        <end position="1159"/>
    </location>
</feature>
<comment type="caution">
    <text evidence="3">The sequence shown here is derived from an EMBL/GenBank/DDBJ whole genome shotgun (WGS) entry which is preliminary data.</text>
</comment>
<dbReference type="PANTHER" id="PTHR28535:SF1">
    <property type="entry name" value="PROTEIN ZGRF1"/>
    <property type="match status" value="1"/>
</dbReference>
<dbReference type="GO" id="GO:0005634">
    <property type="term" value="C:nucleus"/>
    <property type="evidence" value="ECO:0007669"/>
    <property type="project" value="TreeGrafter"/>
</dbReference>
<feature type="region of interest" description="Disordered" evidence="1">
    <location>
        <begin position="1024"/>
        <end position="1060"/>
    </location>
</feature>
<evidence type="ECO:0000313" key="4">
    <source>
        <dbReference type="Proteomes" id="UP001302321"/>
    </source>
</evidence>
<evidence type="ECO:0000313" key="3">
    <source>
        <dbReference type="EMBL" id="KAK4177550.1"/>
    </source>
</evidence>
<dbReference type="PANTHER" id="PTHR28535">
    <property type="entry name" value="ZINC FINGER GRF-TYPE CONTAINING 1"/>
    <property type="match status" value="1"/>
</dbReference>
<organism evidence="3 4">
    <name type="scientific">Triangularia setosa</name>
    <dbReference type="NCBI Taxonomy" id="2587417"/>
    <lineage>
        <taxon>Eukaryota</taxon>
        <taxon>Fungi</taxon>
        <taxon>Dikarya</taxon>
        <taxon>Ascomycota</taxon>
        <taxon>Pezizomycotina</taxon>
        <taxon>Sordariomycetes</taxon>
        <taxon>Sordariomycetidae</taxon>
        <taxon>Sordariales</taxon>
        <taxon>Podosporaceae</taxon>
        <taxon>Triangularia</taxon>
    </lineage>
</organism>
<sequence length="1234" mass="132787">MPAITSSGARPELAGGGSSAPVLEFLCLFTHDLQRKQKRWQDGRLKYHTFNKRVMVYDDRGNSVGDMHWQRDWEFDEGEEIKLDRGGVIVQVQECVGRQNQDLSDLLDKRAKEKEERQSRTAVRMAPVAFGLRTPAVSSRVYPAQIVGPGSHHRRLDQVLTPTGHHGRAVVPTESPFEQRQRDQETPGSNKEAAPSSKRRKYDDTPPSKLGYAQSLFGAPLTLSAVPMSSAPARRPTASAARMHSEPASSPEEGTQVTEFREQESNVSKRRKRDDMPPSKMGYSQSLFGASLNLSAAPMSSASIPRRTTSAARVPTELPSFQEDGPRRKETVDDVQEIPVNLSVRTGLSRATATAPLLKTCLPPLGSAPKPGAQNKASRPRTRQREVAVEAQTDDAGTNSGSEDDAVSTTRNRTTAELIGKDHNCDQKAAPKPKESAPLVILDGDAEEEEEGGGSLNHGKNRAHLRDNDPDEENHEIAMNLPPKRSKMPAPKTTVPKAAPATKQPKTSKSTKNNKTTKAQNAGSKTPVEEERETTGVGLCEPPEGPRAQLRIQPRQKRGLLVSSEKGNKPKKPKVRHAELRAESVYNTKPLVPNPAPITISEEDDPFASFVDPVQEPVTIHKPKNPPRQREAHNNLGARNGILVSSQTINGNQLSNVRANDGPMLDSENSGSVPTPAALDTTMTGANDEVPGGPQGTARASKRSPGQQKTAGLVEATTRDQGSTVQSSDSPQALPAPSTQPSNSPKHLQDNITDAEDLAKRPRARQTRKRAALALDESQDEGPPTRKTKKRMAMVSDESDEKGPLTRHSTSRDTSVSYESDGEKRRTRQSKRRTAKAFAESDDEGPPNRQTRRREKAAMAEESDSDELPQVPVGPRLARLRKSVKSREVIGFVPSSSPVMETVTMAEPRPLPIPIPLPAPSPAPSPAPNLMDTRPGLDITDISPLINANNPKVTAPGADVSKRELVLMPVVHNLSASKALATFPPLKSTRDIASAVRRDNLRPAITSGGAPANKPVQDPAPVHLEQSICDSPSGKPPHYHVASASGADKAGQSAAAHQQTMSSLNTNLSFLSAVSLSDKGPSLIRKEVEGASRSHEAVSHPEVHEDPIAVPRDVGVSSVASNNPNGQAPKVPSAADTRPKIANPATRGRKAALKSHAAGQVPQSILPLEPAPVRLTVRPPETIRPEAAAGGRPKFKMQLPGFTSAKETARDSAGDVGPWSREAHDLFGSGRPSA</sequence>
<feature type="compositionally biased region" description="Polar residues" evidence="1">
    <location>
        <begin position="719"/>
        <end position="752"/>
    </location>
</feature>
<accession>A0AAN7A910</accession>
<feature type="region of interest" description="Disordered" evidence="1">
    <location>
        <begin position="362"/>
        <end position="582"/>
    </location>
</feature>
<feature type="region of interest" description="Disordered" evidence="1">
    <location>
        <begin position="913"/>
        <end position="933"/>
    </location>
</feature>
<feature type="compositionally biased region" description="Polar residues" evidence="1">
    <location>
        <begin position="301"/>
        <end position="311"/>
    </location>
</feature>
<proteinExistence type="predicted"/>
<feature type="compositionally biased region" description="Low complexity" evidence="1">
    <location>
        <begin position="489"/>
        <end position="520"/>
    </location>
</feature>
<dbReference type="EMBL" id="MU866161">
    <property type="protein sequence ID" value="KAK4177550.1"/>
    <property type="molecule type" value="Genomic_DNA"/>
</dbReference>
<protein>
    <recommendedName>
        <fullName evidence="2">5'-3' DNA helicase ZGRF1-like N-terminal domain-containing protein</fullName>
    </recommendedName>
</protein>
<feature type="region of interest" description="Disordered" evidence="1">
    <location>
        <begin position="147"/>
        <end position="213"/>
    </location>
</feature>
<feature type="compositionally biased region" description="Basic residues" evidence="1">
    <location>
        <begin position="761"/>
        <end position="771"/>
    </location>
</feature>
<gene>
    <name evidence="3" type="ORF">QBC36DRAFT_386609</name>
</gene>
<dbReference type="Proteomes" id="UP001302321">
    <property type="component" value="Unassembled WGS sequence"/>
</dbReference>
<feature type="region of interest" description="Disordered" evidence="1">
    <location>
        <begin position="301"/>
        <end position="331"/>
    </location>
</feature>
<name>A0AAN7A910_9PEZI</name>
<feature type="domain" description="5'-3' DNA helicase ZGRF1-like N-terminal" evidence="2">
    <location>
        <begin position="22"/>
        <end position="103"/>
    </location>
</feature>
<dbReference type="AlphaFoldDB" id="A0AAN7A910"/>
<dbReference type="InterPro" id="IPR052800">
    <property type="entry name" value="DNA_Repair_Helicase_ZGRF1"/>
</dbReference>
<feature type="compositionally biased region" description="Low complexity" evidence="1">
    <location>
        <begin position="228"/>
        <end position="242"/>
    </location>
</feature>
<dbReference type="GO" id="GO:0006302">
    <property type="term" value="P:double-strand break repair"/>
    <property type="evidence" value="ECO:0007669"/>
    <property type="project" value="TreeGrafter"/>
</dbReference>